<dbReference type="GO" id="GO:0005829">
    <property type="term" value="C:cytosol"/>
    <property type="evidence" value="ECO:0007669"/>
    <property type="project" value="TreeGrafter"/>
</dbReference>
<dbReference type="PROSITE" id="PS01358">
    <property type="entry name" value="ZF_RANBP2_1"/>
    <property type="match status" value="1"/>
</dbReference>
<evidence type="ECO:0000256" key="9">
    <source>
        <dbReference type="ARBA" id="ARBA00022801"/>
    </source>
</evidence>
<dbReference type="EMBL" id="CANTFL010000479">
    <property type="protein sequence ID" value="CAI5723454.1"/>
    <property type="molecule type" value="Genomic_DNA"/>
</dbReference>
<reference evidence="18" key="1">
    <citation type="submission" date="2022-12" db="EMBL/GenBank/DDBJ databases">
        <authorList>
            <person name="Webb A."/>
        </authorList>
    </citation>
    <scope>NUCLEOTIDE SEQUENCE</scope>
    <source>
        <strain evidence="18">Hp1</strain>
    </source>
</reference>
<comment type="caution">
    <text evidence="18">The sequence shown here is derived from an EMBL/GenBank/DDBJ whole genome shotgun (WGS) entry which is preliminary data.</text>
</comment>
<feature type="domain" description="USP" evidence="17">
    <location>
        <begin position="103"/>
        <end position="429"/>
    </location>
</feature>
<evidence type="ECO:0000256" key="1">
    <source>
        <dbReference type="ARBA" id="ARBA00000707"/>
    </source>
</evidence>
<dbReference type="InterPro" id="IPR018200">
    <property type="entry name" value="USP_CS"/>
</dbReference>
<organism evidence="18 19">
    <name type="scientific">Hyaloperonospora brassicae</name>
    <name type="common">Brassica downy mildew</name>
    <name type="synonym">Peronospora brassicae</name>
    <dbReference type="NCBI Taxonomy" id="162125"/>
    <lineage>
        <taxon>Eukaryota</taxon>
        <taxon>Sar</taxon>
        <taxon>Stramenopiles</taxon>
        <taxon>Oomycota</taxon>
        <taxon>Peronosporomycetes</taxon>
        <taxon>Peronosporales</taxon>
        <taxon>Peronosporaceae</taxon>
        <taxon>Hyaloperonospora</taxon>
    </lineage>
</organism>
<dbReference type="PANTHER" id="PTHR24006">
    <property type="entry name" value="UBIQUITIN CARBOXYL-TERMINAL HYDROLASE"/>
    <property type="match status" value="1"/>
</dbReference>
<keyword evidence="9" id="KW-0378">Hydrolase</keyword>
<dbReference type="InterPro" id="IPR038765">
    <property type="entry name" value="Papain-like_cys_pep_sf"/>
</dbReference>
<dbReference type="InterPro" id="IPR000626">
    <property type="entry name" value="Ubiquitin-like_dom"/>
</dbReference>
<dbReference type="Gene3D" id="2.30.30.380">
    <property type="entry name" value="Zn-finger domain of Sec23/24"/>
    <property type="match status" value="1"/>
</dbReference>
<dbReference type="InterPro" id="IPR035927">
    <property type="entry name" value="DUSP-like_sf"/>
</dbReference>
<evidence type="ECO:0000259" key="15">
    <source>
        <dbReference type="PROSITE" id="PS50053"/>
    </source>
</evidence>
<dbReference type="PROSITE" id="PS00972">
    <property type="entry name" value="USP_1"/>
    <property type="match status" value="1"/>
</dbReference>
<dbReference type="GO" id="GO:0008270">
    <property type="term" value="F:zinc ion binding"/>
    <property type="evidence" value="ECO:0007669"/>
    <property type="project" value="UniProtKB-KW"/>
</dbReference>
<dbReference type="Pfam" id="PF00240">
    <property type="entry name" value="ubiquitin"/>
    <property type="match status" value="1"/>
</dbReference>
<keyword evidence="11" id="KW-0862">Zinc</keyword>
<evidence type="ECO:0000256" key="8">
    <source>
        <dbReference type="ARBA" id="ARBA00022786"/>
    </source>
</evidence>
<keyword evidence="5" id="KW-0645">Protease</keyword>
<dbReference type="PANTHER" id="PTHR24006:SF722">
    <property type="entry name" value="UBIQUITIN CARBOXYL-TERMINAL HYDROLASE 48"/>
    <property type="match status" value="1"/>
</dbReference>
<evidence type="ECO:0000256" key="7">
    <source>
        <dbReference type="ARBA" id="ARBA00022771"/>
    </source>
</evidence>
<evidence type="ECO:0000256" key="6">
    <source>
        <dbReference type="ARBA" id="ARBA00022723"/>
    </source>
</evidence>
<proteinExistence type="inferred from homology"/>
<name>A0AAV0TN48_HYABA</name>
<feature type="domain" description="RanBP2-type" evidence="16">
    <location>
        <begin position="1288"/>
        <end position="1317"/>
    </location>
</feature>
<dbReference type="EC" id="3.4.19.12" evidence="4"/>
<evidence type="ECO:0000259" key="16">
    <source>
        <dbReference type="PROSITE" id="PS50199"/>
    </source>
</evidence>
<dbReference type="GO" id="GO:0004843">
    <property type="term" value="F:cysteine-type deubiquitinase activity"/>
    <property type="evidence" value="ECO:0007669"/>
    <property type="project" value="UniProtKB-EC"/>
</dbReference>
<dbReference type="GO" id="GO:0005634">
    <property type="term" value="C:nucleus"/>
    <property type="evidence" value="ECO:0007669"/>
    <property type="project" value="UniProtKB-SubCell"/>
</dbReference>
<gene>
    <name evidence="18" type="ORF">HBR001_LOCUS3122</name>
</gene>
<keyword evidence="8" id="KW-0833">Ubl conjugation pathway</keyword>
<feature type="compositionally biased region" description="Polar residues" evidence="14">
    <location>
        <begin position="541"/>
        <end position="555"/>
    </location>
</feature>
<dbReference type="SUPFAM" id="SSF90209">
    <property type="entry name" value="Ran binding protein zinc finger-like"/>
    <property type="match status" value="1"/>
</dbReference>
<dbReference type="InterPro" id="IPR001876">
    <property type="entry name" value="Znf_RanBP2"/>
</dbReference>
<feature type="region of interest" description="Disordered" evidence="14">
    <location>
        <begin position="541"/>
        <end position="566"/>
    </location>
</feature>
<keyword evidence="6" id="KW-0479">Metal-binding</keyword>
<evidence type="ECO:0000256" key="11">
    <source>
        <dbReference type="ARBA" id="ARBA00022833"/>
    </source>
</evidence>
<evidence type="ECO:0000256" key="5">
    <source>
        <dbReference type="ARBA" id="ARBA00022670"/>
    </source>
</evidence>
<dbReference type="PROSITE" id="PS50053">
    <property type="entry name" value="UBIQUITIN_2"/>
    <property type="match status" value="1"/>
</dbReference>
<dbReference type="Pfam" id="PF00443">
    <property type="entry name" value="UCH"/>
    <property type="match status" value="1"/>
</dbReference>
<keyword evidence="7 13" id="KW-0863">Zinc-finger</keyword>
<dbReference type="GO" id="GO:0016579">
    <property type="term" value="P:protein deubiquitination"/>
    <property type="evidence" value="ECO:0007669"/>
    <property type="project" value="InterPro"/>
</dbReference>
<feature type="region of interest" description="Disordered" evidence="14">
    <location>
        <begin position="1"/>
        <end position="24"/>
    </location>
</feature>
<evidence type="ECO:0000313" key="19">
    <source>
        <dbReference type="Proteomes" id="UP001162031"/>
    </source>
</evidence>
<dbReference type="Gene3D" id="3.10.20.90">
    <property type="entry name" value="Phosphatidylinositol 3-kinase Catalytic Subunit, Chain A, domain 1"/>
    <property type="match status" value="1"/>
</dbReference>
<dbReference type="InterPro" id="IPR036443">
    <property type="entry name" value="Znf_RanBP2_sf"/>
</dbReference>
<accession>A0AAV0TN48</accession>
<evidence type="ECO:0000256" key="2">
    <source>
        <dbReference type="ARBA" id="ARBA00004123"/>
    </source>
</evidence>
<evidence type="ECO:0000256" key="12">
    <source>
        <dbReference type="ARBA" id="ARBA00023242"/>
    </source>
</evidence>
<evidence type="ECO:0000256" key="3">
    <source>
        <dbReference type="ARBA" id="ARBA00009085"/>
    </source>
</evidence>
<evidence type="ECO:0000313" key="18">
    <source>
        <dbReference type="EMBL" id="CAI5723454.1"/>
    </source>
</evidence>
<comment type="similarity">
    <text evidence="3">Belongs to the peptidase C19 family.</text>
</comment>
<dbReference type="CDD" id="cd17039">
    <property type="entry name" value="Ubl_ubiquitin_like"/>
    <property type="match status" value="1"/>
</dbReference>
<comment type="subcellular location">
    <subcellularLocation>
        <location evidence="2">Nucleus</location>
    </subcellularLocation>
</comment>
<keyword evidence="10" id="KW-0788">Thiol protease</keyword>
<feature type="domain" description="Ubiquitin-like" evidence="15">
    <location>
        <begin position="1178"/>
        <end position="1239"/>
    </location>
</feature>
<dbReference type="SUPFAM" id="SSF54001">
    <property type="entry name" value="Cysteine proteinases"/>
    <property type="match status" value="1"/>
</dbReference>
<dbReference type="PROSITE" id="PS50199">
    <property type="entry name" value="ZF_RANBP2_2"/>
    <property type="match status" value="1"/>
</dbReference>
<evidence type="ECO:0000256" key="13">
    <source>
        <dbReference type="PROSITE-ProRule" id="PRU00322"/>
    </source>
</evidence>
<dbReference type="SUPFAM" id="SSF54236">
    <property type="entry name" value="Ubiquitin-like"/>
    <property type="match status" value="1"/>
</dbReference>
<dbReference type="SUPFAM" id="SSF143791">
    <property type="entry name" value="DUSP-like"/>
    <property type="match status" value="1"/>
</dbReference>
<evidence type="ECO:0000256" key="14">
    <source>
        <dbReference type="SAM" id="MobiDB-lite"/>
    </source>
</evidence>
<dbReference type="InterPro" id="IPR028889">
    <property type="entry name" value="USP"/>
</dbReference>
<dbReference type="SMART" id="SM00213">
    <property type="entry name" value="UBQ"/>
    <property type="match status" value="1"/>
</dbReference>
<dbReference type="Proteomes" id="UP001162031">
    <property type="component" value="Unassembled WGS sequence"/>
</dbReference>
<feature type="compositionally biased region" description="Basic and acidic residues" evidence="14">
    <location>
        <begin position="9"/>
        <end position="24"/>
    </location>
</feature>
<evidence type="ECO:0000256" key="4">
    <source>
        <dbReference type="ARBA" id="ARBA00012759"/>
    </source>
</evidence>
<dbReference type="SMART" id="SM00547">
    <property type="entry name" value="ZnF_RBZ"/>
    <property type="match status" value="1"/>
</dbReference>
<keyword evidence="12" id="KW-0539">Nucleus</keyword>
<dbReference type="GO" id="GO:0006508">
    <property type="term" value="P:proteolysis"/>
    <property type="evidence" value="ECO:0007669"/>
    <property type="project" value="UniProtKB-KW"/>
</dbReference>
<dbReference type="InterPro" id="IPR050164">
    <property type="entry name" value="Peptidase_C19"/>
</dbReference>
<dbReference type="InterPro" id="IPR029071">
    <property type="entry name" value="Ubiquitin-like_domsf"/>
</dbReference>
<comment type="catalytic activity">
    <reaction evidence="1">
        <text>Thiol-dependent hydrolysis of ester, thioester, amide, peptide and isopeptide bonds formed by the C-terminal Gly of ubiquitin (a 76-residue protein attached to proteins as an intracellular targeting signal).</text>
        <dbReference type="EC" id="3.4.19.12"/>
    </reaction>
</comment>
<evidence type="ECO:0000259" key="17">
    <source>
        <dbReference type="PROSITE" id="PS50235"/>
    </source>
</evidence>
<dbReference type="PROSITE" id="PS50235">
    <property type="entry name" value="USP_3"/>
    <property type="match status" value="1"/>
</dbReference>
<evidence type="ECO:0000256" key="10">
    <source>
        <dbReference type="ARBA" id="ARBA00022807"/>
    </source>
</evidence>
<protein>
    <recommendedName>
        <fullName evidence="4">ubiquitinyl hydrolase 1</fullName>
        <ecNumber evidence="4">3.4.19.12</ecNumber>
    </recommendedName>
</protein>
<dbReference type="Gene3D" id="3.90.70.10">
    <property type="entry name" value="Cysteine proteinases"/>
    <property type="match status" value="1"/>
</dbReference>
<sequence>MARAKRKRDNNNNHNNDDDDKRFADPYLLTTRPCRFADHHRRNAARGKNAGVLRNCSDNPNCLYGLGEYQAGVWQTPQLLQRVFGDDPRVRQRKWVNQTLQPVGLRNLGATCYLNSLLQCLFANLRLRNAVYEWEPRNEQRNQEQTLQMTALQNLFAQMQLGNESCYDPTEFTSTLLLNNVMQQDAQEFSKLLLTHLRTIFRQSKLPRQWDLVDQIFQGQMSYVTKCLNCKHKSMRPSSYYEISLNIKGHKSVEDCIRSYLAAEVLEGENKYFCEQCNTKQCAERFLELNPRALPATLMVQLMRFVYDANAGRKKKLTDAIEADVTLNLTELLRRNGQTEAFDESADVVYRLQGYLNHRGKSAHVGHYTASVAYPVERMHSDDSESVMEWFEFDDAVVSNMTKSETIKVHSHGAKICSRDIYMLVYVRDDPASTNCGRPSGTNEIPLPSKRCRNEVEVLNASFSAEVTEYVRKVSGMEARIQERLDAYKRFFEENEPFPGMSESSFYWVDTEWLRCWVTGEKLDHSVSMLSISPRNASNIEASSNQQVLNSSTSGKRGGKDSDNNECVIVDPSYVDAAPSGEKSDGECILYCPDTRKVSCARFHDDDVTFFGQTPLSYYSRLDSNDADAKARTARAGELRGDDIPFTEPIDVGSICCAHSCDVDLGARCHEKKPTSPVLRFAPENAHRLKRISANLYAYIKENGGVTPWSARGGHAHTRVFEAASYRCTICENEFKNKLSKHSGRLHRVDEELVLLKDIPPSATAAYAAGNAYLMSRAWLRSYKSHLQMLRKELTHAVLKNKRGKVPVHPELNVFYAAQRDGSVDGSSGSSGACDKTEVWRNPINKDITCLHGNLTLEKRSYRPVSAETWAHFSSKYPCHAVYDASTTDPCLQCQIDDMSSKKCIEVERGVRDEIMSVTALESLFRRKTERGTIRLSDVFDKSDAQDCRGSEKASLSVQQGEKRLPRPMFLVSRSWLTQWRKYIRSVDETLPSKLTSSCPQCMHQKLVLSPGLLTAQEGQVVDVSSLDVEFVSMGEMQALAERYGAPAMPLYYGLLVATTVPESGEEASHVVWRKCSLASLQLDSERHVSSDGRLDGTMPLVSQEAMDNTVICAECQASSNERYRDELVNFINCVVNIQQLDDSQVVPTRENLTLDEKACGRRRSRRARPGSAWTRPITANATDTVYMLKAKIYAEIDALPMCQRLYYRGAALENCRTLKELGIKAGDAVFMRVSEDAADDLVVDDSQEREVGFVNSVFHSHPSIGSDASSISAACEDRALAMRGGHRTRVWVCPACTYVNDDTDIVCEICSATRNDKSDHHGK</sequence>
<dbReference type="InterPro" id="IPR001394">
    <property type="entry name" value="Peptidase_C19_UCH"/>
</dbReference>
<keyword evidence="19" id="KW-1185">Reference proteome</keyword>